<organism evidence="2 3">
    <name type="scientific">Agaricus bisporus var. burnettii</name>
    <dbReference type="NCBI Taxonomy" id="192524"/>
    <lineage>
        <taxon>Eukaryota</taxon>
        <taxon>Fungi</taxon>
        <taxon>Dikarya</taxon>
        <taxon>Basidiomycota</taxon>
        <taxon>Agaricomycotina</taxon>
        <taxon>Agaricomycetes</taxon>
        <taxon>Agaricomycetidae</taxon>
        <taxon>Agaricales</taxon>
        <taxon>Agaricineae</taxon>
        <taxon>Agaricaceae</taxon>
        <taxon>Agaricus</taxon>
    </lineage>
</organism>
<reference evidence="2 3" key="1">
    <citation type="journal article" name="Sci. Rep.">
        <title>Telomere-to-telomere assembled and centromere annotated genomes of the two main subspecies of the button mushroom Agaricus bisporus reveal especially polymorphic chromosome ends.</title>
        <authorList>
            <person name="Sonnenberg A.S.M."/>
            <person name="Sedaghat-Telgerd N."/>
            <person name="Lavrijssen B."/>
            <person name="Ohm R.A."/>
            <person name="Hendrickx P.M."/>
            <person name="Scholtmeijer K."/>
            <person name="Baars J.J.P."/>
            <person name="van Peer A."/>
        </authorList>
    </citation>
    <scope>NUCLEOTIDE SEQUENCE [LARGE SCALE GENOMIC DNA]</scope>
    <source>
        <strain evidence="2 3">H119_p4</strain>
    </source>
</reference>
<accession>A0A8H7KH96</accession>
<evidence type="ECO:0000313" key="2">
    <source>
        <dbReference type="EMBL" id="KAF7776041.1"/>
    </source>
</evidence>
<dbReference type="Proteomes" id="UP000629468">
    <property type="component" value="Unassembled WGS sequence"/>
</dbReference>
<gene>
    <name evidence="2" type="ORF">Agabi119p4_4434</name>
</gene>
<sequence>MVIDPPPEPPANRTLEAKKKAMAKFGQSIALGPNGNSGVLVGQGAQEREARIWAFMNHKPTDSDLEDDSDPDSDDDDPSAWFEDDQDDGRKGQDIVEPDFEDFSHIIRIDASRMRYSTFYEPRDEGD</sequence>
<name>A0A8H7KH96_AGABI</name>
<feature type="region of interest" description="Disordered" evidence="1">
    <location>
        <begin position="55"/>
        <end position="98"/>
    </location>
</feature>
<evidence type="ECO:0000313" key="3">
    <source>
        <dbReference type="Proteomes" id="UP000629468"/>
    </source>
</evidence>
<comment type="caution">
    <text evidence="2">The sequence shown here is derived from an EMBL/GenBank/DDBJ whole genome shotgun (WGS) entry which is preliminary data.</text>
</comment>
<feature type="compositionally biased region" description="Acidic residues" evidence="1">
    <location>
        <begin position="63"/>
        <end position="87"/>
    </location>
</feature>
<dbReference type="EMBL" id="JABXXO010000006">
    <property type="protein sequence ID" value="KAF7776041.1"/>
    <property type="molecule type" value="Genomic_DNA"/>
</dbReference>
<evidence type="ECO:0000256" key="1">
    <source>
        <dbReference type="SAM" id="MobiDB-lite"/>
    </source>
</evidence>
<proteinExistence type="predicted"/>
<protein>
    <submittedName>
        <fullName evidence="2">Uncharacterized protein</fullName>
    </submittedName>
</protein>
<dbReference type="AlphaFoldDB" id="A0A8H7KH96"/>